<feature type="domain" description="HTH gntR-type" evidence="5">
    <location>
        <begin position="68"/>
        <end position="136"/>
    </location>
</feature>
<evidence type="ECO:0000259" key="5">
    <source>
        <dbReference type="PROSITE" id="PS50949"/>
    </source>
</evidence>
<dbReference type="InterPro" id="IPR000524">
    <property type="entry name" value="Tscrpt_reg_HTH_GntR"/>
</dbReference>
<sequence length="301" mass="32907">MLAGTCTGTGASAATPPIARRSGIAGPATPRLDPMPADLPADAADSPVRPARPDAIARPFRDGVPEHGRVPKSYAVKMRLLRLMDELGEDALLPPERELAAEYEVARSTVRAAINELIMEGRLRSARGRGTYVAPPKLVQPLTLASYTESVRSMGMTPGRRTVTLEHHVAQPDLARRLALRTGDLTVHLERVLLADGEPIGLESTYLPLDRFPRLLEVLRPEESLYRCLQDDLGVVFAEADETVETVLAAPREALLLGTNPAMPMLLTMRTSYDPDGVPIERVRQLFRGDRIGFATRLRAQ</sequence>
<dbReference type="InterPro" id="IPR011663">
    <property type="entry name" value="UTRA"/>
</dbReference>
<keyword evidence="3" id="KW-0804">Transcription</keyword>
<keyword evidence="2" id="KW-0238">DNA-binding</keyword>
<feature type="compositionally biased region" description="Low complexity" evidence="4">
    <location>
        <begin position="34"/>
        <end position="47"/>
    </location>
</feature>
<evidence type="ECO:0000256" key="3">
    <source>
        <dbReference type="ARBA" id="ARBA00023163"/>
    </source>
</evidence>
<dbReference type="Pfam" id="PF07702">
    <property type="entry name" value="UTRA"/>
    <property type="match status" value="1"/>
</dbReference>
<dbReference type="InterPro" id="IPR028978">
    <property type="entry name" value="Chorismate_lyase_/UTRA_dom_sf"/>
</dbReference>
<organism evidence="6 7">
    <name type="scientific">Yinghuangia aomiensis</name>
    <dbReference type="NCBI Taxonomy" id="676205"/>
    <lineage>
        <taxon>Bacteria</taxon>
        <taxon>Bacillati</taxon>
        <taxon>Actinomycetota</taxon>
        <taxon>Actinomycetes</taxon>
        <taxon>Kitasatosporales</taxon>
        <taxon>Streptomycetaceae</taxon>
        <taxon>Yinghuangia</taxon>
    </lineage>
</organism>
<evidence type="ECO:0000256" key="4">
    <source>
        <dbReference type="SAM" id="MobiDB-lite"/>
    </source>
</evidence>
<dbReference type="SUPFAM" id="SSF64288">
    <property type="entry name" value="Chorismate lyase-like"/>
    <property type="match status" value="1"/>
</dbReference>
<dbReference type="Gene3D" id="3.40.1410.10">
    <property type="entry name" value="Chorismate lyase-like"/>
    <property type="match status" value="1"/>
</dbReference>
<dbReference type="InterPro" id="IPR050679">
    <property type="entry name" value="Bact_HTH_transcr_reg"/>
</dbReference>
<evidence type="ECO:0000313" key="6">
    <source>
        <dbReference type="EMBL" id="GAA4986608.1"/>
    </source>
</evidence>
<dbReference type="InterPro" id="IPR036388">
    <property type="entry name" value="WH-like_DNA-bd_sf"/>
</dbReference>
<dbReference type="Gene3D" id="1.10.10.10">
    <property type="entry name" value="Winged helix-like DNA-binding domain superfamily/Winged helix DNA-binding domain"/>
    <property type="match status" value="1"/>
</dbReference>
<reference evidence="7" key="1">
    <citation type="journal article" date="2019" name="Int. J. Syst. Evol. Microbiol.">
        <title>The Global Catalogue of Microorganisms (GCM) 10K type strain sequencing project: providing services to taxonomists for standard genome sequencing and annotation.</title>
        <authorList>
            <consortium name="The Broad Institute Genomics Platform"/>
            <consortium name="The Broad Institute Genome Sequencing Center for Infectious Disease"/>
            <person name="Wu L."/>
            <person name="Ma J."/>
        </authorList>
    </citation>
    <scope>NUCLEOTIDE SEQUENCE [LARGE SCALE GENOMIC DNA]</scope>
    <source>
        <strain evidence="7">JCM 17986</strain>
    </source>
</reference>
<protein>
    <submittedName>
        <fullName evidence="6">GntR family transcriptional regulator</fullName>
    </submittedName>
</protein>
<dbReference type="InterPro" id="IPR036390">
    <property type="entry name" value="WH_DNA-bd_sf"/>
</dbReference>
<evidence type="ECO:0000313" key="7">
    <source>
        <dbReference type="Proteomes" id="UP001500466"/>
    </source>
</evidence>
<dbReference type="PROSITE" id="PS50949">
    <property type="entry name" value="HTH_GNTR"/>
    <property type="match status" value="1"/>
</dbReference>
<dbReference type="SMART" id="SM00866">
    <property type="entry name" value="UTRA"/>
    <property type="match status" value="1"/>
</dbReference>
<evidence type="ECO:0000256" key="2">
    <source>
        <dbReference type="ARBA" id="ARBA00023125"/>
    </source>
</evidence>
<dbReference type="EMBL" id="BAABHS010000032">
    <property type="protein sequence ID" value="GAA4986608.1"/>
    <property type="molecule type" value="Genomic_DNA"/>
</dbReference>
<accession>A0ABP9I331</accession>
<dbReference type="PRINTS" id="PR00035">
    <property type="entry name" value="HTHGNTR"/>
</dbReference>
<proteinExistence type="predicted"/>
<feature type="region of interest" description="Disordered" evidence="4">
    <location>
        <begin position="1"/>
        <end position="64"/>
    </location>
</feature>
<keyword evidence="1" id="KW-0805">Transcription regulation</keyword>
<evidence type="ECO:0000256" key="1">
    <source>
        <dbReference type="ARBA" id="ARBA00023015"/>
    </source>
</evidence>
<dbReference type="Proteomes" id="UP001500466">
    <property type="component" value="Unassembled WGS sequence"/>
</dbReference>
<dbReference type="Pfam" id="PF00392">
    <property type="entry name" value="GntR"/>
    <property type="match status" value="1"/>
</dbReference>
<dbReference type="SUPFAM" id="SSF46785">
    <property type="entry name" value="Winged helix' DNA-binding domain"/>
    <property type="match status" value="1"/>
</dbReference>
<keyword evidence="7" id="KW-1185">Reference proteome</keyword>
<dbReference type="CDD" id="cd07377">
    <property type="entry name" value="WHTH_GntR"/>
    <property type="match status" value="1"/>
</dbReference>
<feature type="compositionally biased region" description="Low complexity" evidence="4">
    <location>
        <begin position="1"/>
        <end position="15"/>
    </location>
</feature>
<dbReference type="SMART" id="SM00345">
    <property type="entry name" value="HTH_GNTR"/>
    <property type="match status" value="1"/>
</dbReference>
<gene>
    <name evidence="6" type="ORF">GCM10023205_66510</name>
</gene>
<comment type="caution">
    <text evidence="6">The sequence shown here is derived from an EMBL/GenBank/DDBJ whole genome shotgun (WGS) entry which is preliminary data.</text>
</comment>
<name>A0ABP9I331_9ACTN</name>
<dbReference type="PANTHER" id="PTHR44846">
    <property type="entry name" value="MANNOSYL-D-GLYCERATE TRANSPORT/METABOLISM SYSTEM REPRESSOR MNGR-RELATED"/>
    <property type="match status" value="1"/>
</dbReference>
<dbReference type="PANTHER" id="PTHR44846:SF1">
    <property type="entry name" value="MANNOSYL-D-GLYCERATE TRANSPORT_METABOLISM SYSTEM REPRESSOR MNGR-RELATED"/>
    <property type="match status" value="1"/>
</dbReference>